<comment type="caution">
    <text evidence="3">The sequence shown here is derived from an EMBL/GenBank/DDBJ whole genome shotgun (WGS) entry which is preliminary data.</text>
</comment>
<dbReference type="Gene3D" id="1.25.40.10">
    <property type="entry name" value="Tetratricopeptide repeat domain"/>
    <property type="match status" value="1"/>
</dbReference>
<keyword evidence="1" id="KW-1133">Transmembrane helix</keyword>
<dbReference type="InterPro" id="IPR011990">
    <property type="entry name" value="TPR-like_helical_dom_sf"/>
</dbReference>
<sequence length="448" mass="48376">MRPTRTIKTIFVRSIAVIFINFVVVGEMLAAENPAAAQLQAAYADLLENPADPSRSVRYAAVAVRLGAVNDAIASLERLLLADPSLDNIRLELGLLYQKLGNEALAETYLDTALENPAMPAPVRERGAATLDQAIDGSRPYSLVARLYTGLRYDSNVNLGPSGADITLGGIPLVLDPSAMSKADGSFVATGQATYTHDLGYQDASRFVVDAVVGTKRHFEQKRYDTLYVSANAGPWLGFEGALGATEIRPYVTGTIFGLDDKDYLNQIGGGLSVRHLLAPELQLVVTGEAVYQDYNHSDFRPLASEQTGGQYSFSAELAYALTQNQTFGVSAGVALRDARVHWEDRTVVFGGASYAIRYLDPVAATNLVWTSSFSAGLQAIEYDAGNPRLIATEARSDFLFEVGFTQTVPINDSVDVVLEVGYQNNDSNIALFDYDNLSTSLGLAVRF</sequence>
<keyword evidence="1" id="KW-0472">Membrane</keyword>
<evidence type="ECO:0000313" key="4">
    <source>
        <dbReference type="Proteomes" id="UP001139035"/>
    </source>
</evidence>
<dbReference type="EMBL" id="JAJUWU010000003">
    <property type="protein sequence ID" value="MCE7026974.1"/>
    <property type="molecule type" value="Genomic_DNA"/>
</dbReference>
<feature type="transmembrane region" description="Helical" evidence="1">
    <location>
        <begin position="12"/>
        <end position="31"/>
    </location>
</feature>
<accession>A0A9X1NZF1</accession>
<gene>
    <name evidence="3" type="ORF">LZD57_03135</name>
</gene>
<keyword evidence="4" id="KW-1185">Reference proteome</keyword>
<evidence type="ECO:0000256" key="1">
    <source>
        <dbReference type="SAM" id="Phobius"/>
    </source>
</evidence>
<keyword evidence="1" id="KW-0812">Transmembrane</keyword>
<feature type="domain" description="Surface lipoprotein assembly modifier C-terminal" evidence="2">
    <location>
        <begin position="212"/>
        <end position="337"/>
    </location>
</feature>
<dbReference type="InterPro" id="IPR007655">
    <property type="entry name" value="Slam_C"/>
</dbReference>
<dbReference type="Pfam" id="PF04575">
    <property type="entry name" value="SlipAM"/>
    <property type="match status" value="1"/>
</dbReference>
<dbReference type="AlphaFoldDB" id="A0A9X1NZF1"/>
<dbReference type="Proteomes" id="UP001139035">
    <property type="component" value="Unassembled WGS sequence"/>
</dbReference>
<dbReference type="RefSeq" id="WP_233717667.1">
    <property type="nucleotide sequence ID" value="NZ_JAJUWU010000003.1"/>
</dbReference>
<proteinExistence type="predicted"/>
<evidence type="ECO:0000313" key="3">
    <source>
        <dbReference type="EMBL" id="MCE7026974.1"/>
    </source>
</evidence>
<name>A0A9X1NZF1_9HYPH</name>
<keyword evidence="3" id="KW-0449">Lipoprotein</keyword>
<protein>
    <submittedName>
        <fullName evidence="3">Surface lipoprotein assembly modifier</fullName>
    </submittedName>
</protein>
<reference evidence="3" key="1">
    <citation type="submission" date="2022-01" db="EMBL/GenBank/DDBJ databases">
        <title>Jiella avicenniae sp. nov., a novel endophytic bacterium isolated from bark of Avicennia marina.</title>
        <authorList>
            <person name="Tuo L."/>
        </authorList>
    </citation>
    <scope>NUCLEOTIDE SEQUENCE</scope>
    <source>
        <strain evidence="3">CBK1P-4</strain>
    </source>
</reference>
<organism evidence="3 4">
    <name type="scientific">Jiella avicenniae</name>
    <dbReference type="NCBI Taxonomy" id="2907202"/>
    <lineage>
        <taxon>Bacteria</taxon>
        <taxon>Pseudomonadati</taxon>
        <taxon>Pseudomonadota</taxon>
        <taxon>Alphaproteobacteria</taxon>
        <taxon>Hyphomicrobiales</taxon>
        <taxon>Aurantimonadaceae</taxon>
        <taxon>Jiella</taxon>
    </lineage>
</organism>
<dbReference type="SUPFAM" id="SSF48452">
    <property type="entry name" value="TPR-like"/>
    <property type="match status" value="1"/>
</dbReference>
<evidence type="ECO:0000259" key="2">
    <source>
        <dbReference type="Pfam" id="PF04575"/>
    </source>
</evidence>